<dbReference type="PANTHER" id="PTHR43685">
    <property type="entry name" value="GLYCOSYLTRANSFERASE"/>
    <property type="match status" value="1"/>
</dbReference>
<dbReference type="Gene3D" id="3.90.550.10">
    <property type="entry name" value="Spore Coat Polysaccharide Biosynthesis Protein SpsA, Chain A"/>
    <property type="match status" value="1"/>
</dbReference>
<dbReference type="GO" id="GO:0044010">
    <property type="term" value="P:single-species biofilm formation"/>
    <property type="evidence" value="ECO:0007669"/>
    <property type="project" value="TreeGrafter"/>
</dbReference>
<keyword evidence="3" id="KW-0808">Transferase</keyword>
<dbReference type="InterPro" id="IPR029044">
    <property type="entry name" value="Nucleotide-diphossugar_trans"/>
</dbReference>
<dbReference type="Pfam" id="PF00535">
    <property type="entry name" value="Glycos_transf_2"/>
    <property type="match status" value="1"/>
</dbReference>
<reference evidence="4" key="1">
    <citation type="submission" date="2016-11" db="EMBL/GenBank/DDBJ databases">
        <authorList>
            <person name="Varghese N."/>
            <person name="Submissions S."/>
        </authorList>
    </citation>
    <scope>NUCLEOTIDE SEQUENCE [LARGE SCALE GENOMIC DNA]</scope>
    <source>
        <strain evidence="4">DSM 26134</strain>
    </source>
</reference>
<feature type="domain" description="Glycosyltransferase 2-like" evidence="2">
    <location>
        <begin position="11"/>
        <end position="180"/>
    </location>
</feature>
<dbReference type="RefSeq" id="WP_073121386.1">
    <property type="nucleotide sequence ID" value="NZ_FRAA01000002.1"/>
</dbReference>
<dbReference type="EMBL" id="FRAA01000002">
    <property type="protein sequence ID" value="SHJ99262.1"/>
    <property type="molecule type" value="Genomic_DNA"/>
</dbReference>
<gene>
    <name evidence="3" type="ORF">SAMN04488028_102411</name>
</gene>
<organism evidence="3 4">
    <name type="scientific">Reichenbachiella agariperforans</name>
    <dbReference type="NCBI Taxonomy" id="156994"/>
    <lineage>
        <taxon>Bacteria</taxon>
        <taxon>Pseudomonadati</taxon>
        <taxon>Bacteroidota</taxon>
        <taxon>Cytophagia</taxon>
        <taxon>Cytophagales</taxon>
        <taxon>Reichenbachiellaceae</taxon>
        <taxon>Reichenbachiella</taxon>
    </lineage>
</organism>
<feature type="transmembrane region" description="Helical" evidence="1">
    <location>
        <begin position="270"/>
        <end position="292"/>
    </location>
</feature>
<dbReference type="STRING" id="156994.SAMN04488028_102411"/>
<dbReference type="InterPro" id="IPR050834">
    <property type="entry name" value="Glycosyltransf_2"/>
</dbReference>
<dbReference type="PANTHER" id="PTHR43685:SF13">
    <property type="entry name" value="O ANTIGEN BIOSYNTHESIS RHAMNOSYLTRANSFERASE RFBN"/>
    <property type="match status" value="1"/>
</dbReference>
<keyword evidence="1" id="KW-1133">Transmembrane helix</keyword>
<evidence type="ECO:0000313" key="4">
    <source>
        <dbReference type="Proteomes" id="UP000184474"/>
    </source>
</evidence>
<keyword evidence="4" id="KW-1185">Reference proteome</keyword>
<protein>
    <submittedName>
        <fullName evidence="3">Rhamnosyltransferase</fullName>
    </submittedName>
</protein>
<keyword evidence="1" id="KW-0812">Transmembrane</keyword>
<dbReference type="SUPFAM" id="SSF53448">
    <property type="entry name" value="Nucleotide-diphospho-sugar transferases"/>
    <property type="match status" value="1"/>
</dbReference>
<dbReference type="AlphaFoldDB" id="A0A1M6NUH2"/>
<dbReference type="InterPro" id="IPR001173">
    <property type="entry name" value="Glyco_trans_2-like"/>
</dbReference>
<evidence type="ECO:0000256" key="1">
    <source>
        <dbReference type="SAM" id="Phobius"/>
    </source>
</evidence>
<dbReference type="Proteomes" id="UP000184474">
    <property type="component" value="Unassembled WGS sequence"/>
</dbReference>
<proteinExistence type="predicted"/>
<name>A0A1M6NUH2_REIAG</name>
<evidence type="ECO:0000259" key="2">
    <source>
        <dbReference type="Pfam" id="PF00535"/>
    </source>
</evidence>
<keyword evidence="1" id="KW-0472">Membrane</keyword>
<evidence type="ECO:0000313" key="3">
    <source>
        <dbReference type="EMBL" id="SHJ99262.1"/>
    </source>
</evidence>
<dbReference type="GO" id="GO:0016740">
    <property type="term" value="F:transferase activity"/>
    <property type="evidence" value="ECO:0007669"/>
    <property type="project" value="UniProtKB-KW"/>
</dbReference>
<sequence>MSLVSSNSFAVVIPTYNGGLLWGKVIESLLMQKLRPKLILVIDSGSKDNTFQASKDAGFECISISQKDFNHGATRNLGVDYVIRSSKNIKFIVFLTQDAVLANPNSLGNLVKILIDEKIGAVCGRQIPHVNAQPLEAHARYFNYSTESKIKSKEDILRYGIKTAFMSNSFAAYNYMAYKDVNGFPDDTIFAEDMSIAAKMLLKGYKVAYCAEASVYHSHSYTIIEEFRRYFDVGVFYNRESWIRESFGSAGGEGLKFVISEIRFLLKSNLFYLIPYAFCRVIAKFAAFRLGMIEQVLSRKTKLRIGMNKSYWR</sequence>
<accession>A0A1M6NUH2</accession>